<keyword evidence="1" id="KW-0808">Transferase</keyword>
<name>A0AC61RJA1_9BACT</name>
<gene>
    <name evidence="1" type="ORF">E5331_14705</name>
</gene>
<dbReference type="Proteomes" id="UP000306319">
    <property type="component" value="Unassembled WGS sequence"/>
</dbReference>
<organism evidence="1 2">
    <name type="scientific">Lepagella muris</name>
    <dbReference type="NCBI Taxonomy" id="3032870"/>
    <lineage>
        <taxon>Bacteria</taxon>
        <taxon>Pseudomonadati</taxon>
        <taxon>Bacteroidota</taxon>
        <taxon>Bacteroidia</taxon>
        <taxon>Bacteroidales</taxon>
        <taxon>Muribaculaceae</taxon>
        <taxon>Lepagella</taxon>
    </lineage>
</organism>
<dbReference type="EMBL" id="SRYB01000025">
    <property type="protein sequence ID" value="TGY77432.1"/>
    <property type="molecule type" value="Genomic_DNA"/>
</dbReference>
<protein>
    <submittedName>
        <fullName evidence="1">Shikimate kinase</fullName>
        <ecNumber evidence="1">2.7.1.71</ecNumber>
    </submittedName>
</protein>
<evidence type="ECO:0000313" key="2">
    <source>
        <dbReference type="Proteomes" id="UP000306319"/>
    </source>
</evidence>
<reference evidence="1" key="1">
    <citation type="submission" date="2019-04" db="EMBL/GenBank/DDBJ databases">
        <title>Microbes associate with the intestines of laboratory mice.</title>
        <authorList>
            <person name="Navarre W."/>
            <person name="Wong E."/>
            <person name="Huang K."/>
            <person name="Tropini C."/>
            <person name="Ng K."/>
            <person name="Yu B."/>
        </authorList>
    </citation>
    <scope>NUCLEOTIDE SEQUENCE</scope>
    <source>
        <strain evidence="1">NM04_E33</strain>
    </source>
</reference>
<dbReference type="EC" id="2.7.1.71" evidence="1"/>
<keyword evidence="1" id="KW-0418">Kinase</keyword>
<accession>A0AC61RJA1</accession>
<keyword evidence="2" id="KW-1185">Reference proteome</keyword>
<evidence type="ECO:0000313" key="1">
    <source>
        <dbReference type="EMBL" id="TGY77432.1"/>
    </source>
</evidence>
<comment type="caution">
    <text evidence="1">The sequence shown here is derived from an EMBL/GenBank/DDBJ whole genome shotgun (WGS) entry which is preliminary data.</text>
</comment>
<proteinExistence type="predicted"/>
<sequence length="175" mass="20419">MKPIFIIGYMGCGKTTFGKALSAATGIPFIDLDFYIEQRYHATIRELFDRYGEEGFRKIEREMLHEVADFNDTIISCGGGTPCFFDNMEHMNLHGTTLWLRADNETLFSRLIRKREKRPLIAGRTDEEIREIIATQLEKREPFYSMAGIIWKGDSLEDKRQINENISKFIEEHPF</sequence>